<keyword evidence="2" id="KW-1185">Reference proteome</keyword>
<accession>A0AAP0QI32</accession>
<evidence type="ECO:0000313" key="2">
    <source>
        <dbReference type="Proteomes" id="UP001428341"/>
    </source>
</evidence>
<sequence length="95" mass="10538">MNGKNVQLLVDDCSTCPKVIEGLSNVKLFFLPPNTTSKTQLYEDVAIEQQVGKDEGINGLHEAISGLCYRNAMDIEHLLDYACKHDTVIESPIDE</sequence>
<proteinExistence type="predicted"/>
<comment type="caution">
    <text evidence="1">The sequence shown here is derived from an EMBL/GenBank/DDBJ whole genome shotgun (WGS) entry which is preliminary data.</text>
</comment>
<evidence type="ECO:0000313" key="1">
    <source>
        <dbReference type="EMBL" id="KAK9192839.1"/>
    </source>
</evidence>
<evidence type="ECO:0008006" key="3">
    <source>
        <dbReference type="Google" id="ProtNLM"/>
    </source>
</evidence>
<dbReference type="AlphaFoldDB" id="A0AAP0QI32"/>
<protein>
    <recommendedName>
        <fullName evidence="3">DDE-1 domain-containing protein</fullName>
    </recommendedName>
</protein>
<reference evidence="1 2" key="1">
    <citation type="submission" date="2024-05" db="EMBL/GenBank/DDBJ databases">
        <title>Haplotype-resolved chromosome-level genome assembly of Huyou (Citrus changshanensis).</title>
        <authorList>
            <person name="Miao C."/>
            <person name="Chen W."/>
            <person name="Wu Y."/>
            <person name="Wang L."/>
            <person name="Zhao S."/>
            <person name="Grierson D."/>
            <person name="Xu C."/>
            <person name="Chen K."/>
        </authorList>
    </citation>
    <scope>NUCLEOTIDE SEQUENCE [LARGE SCALE GENOMIC DNA]</scope>
    <source>
        <strain evidence="1">01-14</strain>
        <tissue evidence="1">Leaf</tissue>
    </source>
</reference>
<gene>
    <name evidence="1" type="ORF">WN944_003532</name>
</gene>
<organism evidence="1 2">
    <name type="scientific">Citrus x changshan-huyou</name>
    <dbReference type="NCBI Taxonomy" id="2935761"/>
    <lineage>
        <taxon>Eukaryota</taxon>
        <taxon>Viridiplantae</taxon>
        <taxon>Streptophyta</taxon>
        <taxon>Embryophyta</taxon>
        <taxon>Tracheophyta</taxon>
        <taxon>Spermatophyta</taxon>
        <taxon>Magnoliopsida</taxon>
        <taxon>eudicotyledons</taxon>
        <taxon>Gunneridae</taxon>
        <taxon>Pentapetalae</taxon>
        <taxon>rosids</taxon>
        <taxon>malvids</taxon>
        <taxon>Sapindales</taxon>
        <taxon>Rutaceae</taxon>
        <taxon>Aurantioideae</taxon>
        <taxon>Citrus</taxon>
    </lineage>
</organism>
<dbReference type="EMBL" id="JBCGBO010000006">
    <property type="protein sequence ID" value="KAK9192839.1"/>
    <property type="molecule type" value="Genomic_DNA"/>
</dbReference>
<dbReference type="Proteomes" id="UP001428341">
    <property type="component" value="Unassembled WGS sequence"/>
</dbReference>
<name>A0AAP0QI32_9ROSI</name>